<dbReference type="STRING" id="642780.SAMN04488570_3806"/>
<organism evidence="10 11">
    <name type="scientific">Nocardioides scoriae</name>
    <dbReference type="NCBI Taxonomy" id="642780"/>
    <lineage>
        <taxon>Bacteria</taxon>
        <taxon>Bacillati</taxon>
        <taxon>Actinomycetota</taxon>
        <taxon>Actinomycetes</taxon>
        <taxon>Propionibacteriales</taxon>
        <taxon>Nocardioidaceae</taxon>
        <taxon>Nocardioides</taxon>
    </lineage>
</organism>
<dbReference type="PROSITE" id="PS51194">
    <property type="entry name" value="HELICASE_CTER"/>
    <property type="match status" value="1"/>
</dbReference>
<keyword evidence="5" id="KW-0067">ATP-binding</keyword>
<dbReference type="SUPFAM" id="SSF52540">
    <property type="entry name" value="P-loop containing nucleoside triphosphate hydrolases"/>
    <property type="match status" value="2"/>
</dbReference>
<dbReference type="PANTHER" id="PTHR47964:SF1">
    <property type="entry name" value="ATP-DEPENDENT DNA HELICASE HOMOLOG RECG, CHLOROPLASTIC"/>
    <property type="match status" value="1"/>
</dbReference>
<dbReference type="Pfam" id="PF00270">
    <property type="entry name" value="DEAD"/>
    <property type="match status" value="1"/>
</dbReference>
<dbReference type="InterPro" id="IPR014001">
    <property type="entry name" value="Helicase_ATP-bd"/>
</dbReference>
<dbReference type="PROSITE" id="PS51192">
    <property type="entry name" value="HELICASE_ATP_BIND_1"/>
    <property type="match status" value="1"/>
</dbReference>
<evidence type="ECO:0000313" key="11">
    <source>
        <dbReference type="Proteomes" id="UP000198859"/>
    </source>
</evidence>
<protein>
    <submittedName>
        <fullName evidence="10">ATP-dependent DNA helicase RecG</fullName>
    </submittedName>
</protein>
<dbReference type="InterPro" id="IPR011545">
    <property type="entry name" value="DEAD/DEAH_box_helicase_dom"/>
</dbReference>
<dbReference type="RefSeq" id="WP_091733023.1">
    <property type="nucleotide sequence ID" value="NZ_LT629757.1"/>
</dbReference>
<keyword evidence="7" id="KW-0234">DNA repair</keyword>
<dbReference type="InterPro" id="IPR047112">
    <property type="entry name" value="RecG/Mfd"/>
</dbReference>
<dbReference type="CDD" id="cd04488">
    <property type="entry name" value="RecG_wedge_OBF"/>
    <property type="match status" value="1"/>
</dbReference>
<gene>
    <name evidence="10" type="ORF">SAMN04488570_3806</name>
</gene>
<dbReference type="AlphaFoldDB" id="A0A1H1YDG1"/>
<dbReference type="SMART" id="SM00490">
    <property type="entry name" value="HELICc"/>
    <property type="match status" value="1"/>
</dbReference>
<keyword evidence="2" id="KW-0227">DNA damage</keyword>
<reference evidence="11" key="1">
    <citation type="submission" date="2016-10" db="EMBL/GenBank/DDBJ databases">
        <authorList>
            <person name="Varghese N."/>
            <person name="Submissions S."/>
        </authorList>
    </citation>
    <scope>NUCLEOTIDE SEQUENCE [LARGE SCALE GENOMIC DNA]</scope>
    <source>
        <strain evidence="11">DSM 22127</strain>
    </source>
</reference>
<dbReference type="OrthoDB" id="9804325at2"/>
<dbReference type="Proteomes" id="UP000198859">
    <property type="component" value="Chromosome I"/>
</dbReference>
<evidence type="ECO:0000256" key="7">
    <source>
        <dbReference type="ARBA" id="ARBA00023204"/>
    </source>
</evidence>
<feature type="domain" description="Helicase ATP-binding" evidence="8">
    <location>
        <begin position="303"/>
        <end position="476"/>
    </location>
</feature>
<keyword evidence="6" id="KW-0238">DNA-binding</keyword>
<dbReference type="Gene3D" id="3.40.50.300">
    <property type="entry name" value="P-loop containing nucleotide triphosphate hydrolases"/>
    <property type="match status" value="2"/>
</dbReference>
<dbReference type="SMART" id="SM00487">
    <property type="entry name" value="DEXDc"/>
    <property type="match status" value="1"/>
</dbReference>
<dbReference type="GO" id="GO:0003678">
    <property type="term" value="F:DNA helicase activity"/>
    <property type="evidence" value="ECO:0007669"/>
    <property type="project" value="TreeGrafter"/>
</dbReference>
<evidence type="ECO:0000256" key="6">
    <source>
        <dbReference type="ARBA" id="ARBA00023125"/>
    </source>
</evidence>
<dbReference type="PANTHER" id="PTHR47964">
    <property type="entry name" value="ATP-DEPENDENT DNA HELICASE HOMOLOG RECG, CHLOROPLASTIC"/>
    <property type="match status" value="1"/>
</dbReference>
<feature type="domain" description="Helicase C-terminal" evidence="9">
    <location>
        <begin position="499"/>
        <end position="682"/>
    </location>
</feature>
<evidence type="ECO:0000313" key="10">
    <source>
        <dbReference type="EMBL" id="SDT19452.1"/>
    </source>
</evidence>
<evidence type="ECO:0000256" key="4">
    <source>
        <dbReference type="ARBA" id="ARBA00022806"/>
    </source>
</evidence>
<name>A0A1H1YDG1_9ACTN</name>
<dbReference type="InterPro" id="IPR001650">
    <property type="entry name" value="Helicase_C-like"/>
</dbReference>
<dbReference type="GO" id="GO:0003677">
    <property type="term" value="F:DNA binding"/>
    <property type="evidence" value="ECO:0007669"/>
    <property type="project" value="UniProtKB-KW"/>
</dbReference>
<dbReference type="InterPro" id="IPR012340">
    <property type="entry name" value="NA-bd_OB-fold"/>
</dbReference>
<dbReference type="EMBL" id="LT629757">
    <property type="protein sequence ID" value="SDT19452.1"/>
    <property type="molecule type" value="Genomic_DNA"/>
</dbReference>
<evidence type="ECO:0000259" key="8">
    <source>
        <dbReference type="PROSITE" id="PS51192"/>
    </source>
</evidence>
<evidence type="ECO:0000256" key="1">
    <source>
        <dbReference type="ARBA" id="ARBA00022741"/>
    </source>
</evidence>
<dbReference type="InterPro" id="IPR027417">
    <property type="entry name" value="P-loop_NTPase"/>
</dbReference>
<dbReference type="SUPFAM" id="SSF50249">
    <property type="entry name" value="Nucleic acid-binding proteins"/>
    <property type="match status" value="1"/>
</dbReference>
<keyword evidence="1" id="KW-0547">Nucleotide-binding</keyword>
<keyword evidence="3" id="KW-0378">Hydrolase</keyword>
<evidence type="ECO:0000256" key="2">
    <source>
        <dbReference type="ARBA" id="ARBA00022763"/>
    </source>
</evidence>
<accession>A0A1H1YDG1</accession>
<dbReference type="GO" id="GO:0005524">
    <property type="term" value="F:ATP binding"/>
    <property type="evidence" value="ECO:0007669"/>
    <property type="project" value="UniProtKB-KW"/>
</dbReference>
<dbReference type="GO" id="GO:0016787">
    <property type="term" value="F:hydrolase activity"/>
    <property type="evidence" value="ECO:0007669"/>
    <property type="project" value="UniProtKB-KW"/>
</dbReference>
<sequence>MAGQGERPAARTGGSGDGVVIRWDSPVGTVAGKDAPKLVKAGIETVGDLIGTYPRNHVAKGSLSELDQLVEGDVLSLVGQVVSSRQFTYQDKRTRRTAYRLEVRVRAEEGSLLLTYFDKHEGTASWRLHTELPVGRVGVFSGRLRWFRDEWQLTNPASRLYADGDDAVDTMPDLIPIYSSIGGITTWQLEEAVELALTLVDRVPEVLPAEVREAEDLVGAAQAVRWVHRPDTWAQKTAAEKRLKHDEAFVAQAVLARRRLAVERTVANPRPGRPGGLLDAFDDRLPFALTAGQQRVGEEIADELGRGHPMQRLLQGEVGSGKTVVALRAMLQVVDSEGQAALLAPTEVLAQQHHRSVTAMLGDLAQGGLLGGADQATRVALLTGSSSAAARRSALADAAGGEAGIVIGTHALLEDRVQFADLGLVVVDEQHRFGVEQRAALGAKAGVPPHVLVMTATPIPRTVAMTVFGDLDTSVLAELPAGRGEVQTTVVPVKARASWLDRAWERVREEVAAGHQAYVVASRIDPGGGEEAATGDEPAAGEGEAPRVLFAVEELAPELAAGALAGLRLEVLHGRMLPEEKDRVMQAFSRGEVDVLVSTTVIEVGVDVPNSTVMVILDADRFGVSQLHQLRGRIGRGGHAGLCLLVTGADPVGPSMERLLAVAGTRDGFELSRIDMEQRREGNVLGTQQSGGRAGGFRLLSVLRDEQVIARARTAAFVHLRRDPSLSEAGNADLADAVRRLEDSAQADFLEKT</sequence>
<keyword evidence="4 10" id="KW-0347">Helicase</keyword>
<evidence type="ECO:0000256" key="3">
    <source>
        <dbReference type="ARBA" id="ARBA00022801"/>
    </source>
</evidence>
<evidence type="ECO:0000256" key="5">
    <source>
        <dbReference type="ARBA" id="ARBA00022840"/>
    </source>
</evidence>
<evidence type="ECO:0000259" key="9">
    <source>
        <dbReference type="PROSITE" id="PS51194"/>
    </source>
</evidence>
<proteinExistence type="predicted"/>
<keyword evidence="11" id="KW-1185">Reference proteome</keyword>
<dbReference type="Pfam" id="PF00271">
    <property type="entry name" value="Helicase_C"/>
    <property type="match status" value="1"/>
</dbReference>
<dbReference type="GO" id="GO:0006281">
    <property type="term" value="P:DNA repair"/>
    <property type="evidence" value="ECO:0007669"/>
    <property type="project" value="UniProtKB-KW"/>
</dbReference>